<keyword evidence="3" id="KW-1185">Reference proteome</keyword>
<sequence length="431" mass="46576">MATLRASTLLSSSSSSCCPKRIKATLQVHAPELGTVSISFPKLPTRNMGEELNMRGGCTTTTTTLRERKTITTTRDDADSSAAAVVIAELYEIAEAVADRAEMHANIGEQRNNWNTLLLTSINTITLTAATMAGVAATGGMGLPLLALKLSSTLLYSAATGMLLVMNKIQPSQLAEEQRNAARLFKQLHAQIQTTLALSTPTHMDVKDAMAKVLALDKAYPLPLIGTMLDKFPETVEPAVWWPRGGKKQQQQQQLISGTTERNGWSEKLEVEMRQIVEVLKRKDTAEYVKLSKLVLKINKILAISGPLLTGIAAAGSAFVGSPSHGSSAVLVGVVAGALASVMNTLEHGGQVGMVFEMYRNCGGFFRLLEESIESTLEEREMERRENGELFEMKVALQLGRSLSELRDLAAASSSSSRDSNATEEFASKLF</sequence>
<feature type="region of interest" description="Disordered" evidence="1">
    <location>
        <begin position="411"/>
        <end position="431"/>
    </location>
</feature>
<evidence type="ECO:0000313" key="2">
    <source>
        <dbReference type="EMBL" id="KAF8414098.1"/>
    </source>
</evidence>
<dbReference type="Pfam" id="PF14476">
    <property type="entry name" value="Chloroplast_duf"/>
    <property type="match status" value="1"/>
</dbReference>
<dbReference type="PROSITE" id="PS51257">
    <property type="entry name" value="PROKAR_LIPOPROTEIN"/>
    <property type="match status" value="1"/>
</dbReference>
<dbReference type="InterPro" id="IPR027949">
    <property type="entry name" value="Chloroplast_duf"/>
</dbReference>
<evidence type="ECO:0008006" key="4">
    <source>
        <dbReference type="Google" id="ProtNLM"/>
    </source>
</evidence>
<accession>A0A834ZZ86</accession>
<protein>
    <recommendedName>
        <fullName evidence="4">F-box protein</fullName>
    </recommendedName>
</protein>
<dbReference type="OrthoDB" id="1897643at2759"/>
<dbReference type="OMA" id="MGKTNGW"/>
<organism evidence="2 3">
    <name type="scientific">Tetracentron sinense</name>
    <name type="common">Spur-leaf</name>
    <dbReference type="NCBI Taxonomy" id="13715"/>
    <lineage>
        <taxon>Eukaryota</taxon>
        <taxon>Viridiplantae</taxon>
        <taxon>Streptophyta</taxon>
        <taxon>Embryophyta</taxon>
        <taxon>Tracheophyta</taxon>
        <taxon>Spermatophyta</taxon>
        <taxon>Magnoliopsida</taxon>
        <taxon>Trochodendrales</taxon>
        <taxon>Trochodendraceae</taxon>
        <taxon>Tetracentron</taxon>
    </lineage>
</organism>
<gene>
    <name evidence="2" type="ORF">HHK36_002097</name>
</gene>
<feature type="compositionally biased region" description="Low complexity" evidence="1">
    <location>
        <begin position="411"/>
        <end position="420"/>
    </location>
</feature>
<name>A0A834ZZ86_TETSI</name>
<comment type="caution">
    <text evidence="2">The sequence shown here is derived from an EMBL/GenBank/DDBJ whole genome shotgun (WGS) entry which is preliminary data.</text>
</comment>
<dbReference type="PANTHER" id="PTHR33358:SF12">
    <property type="entry name" value="F-BOX PROTEIN WITH A DOMAIN PROTEIN"/>
    <property type="match status" value="1"/>
</dbReference>
<evidence type="ECO:0000256" key="1">
    <source>
        <dbReference type="SAM" id="MobiDB-lite"/>
    </source>
</evidence>
<dbReference type="Proteomes" id="UP000655225">
    <property type="component" value="Unassembled WGS sequence"/>
</dbReference>
<reference evidence="2 3" key="1">
    <citation type="submission" date="2020-04" db="EMBL/GenBank/DDBJ databases">
        <title>Plant Genome Project.</title>
        <authorList>
            <person name="Zhang R.-G."/>
        </authorList>
    </citation>
    <scope>NUCLEOTIDE SEQUENCE [LARGE SCALE GENOMIC DNA]</scope>
    <source>
        <strain evidence="2">YNK0</strain>
        <tissue evidence="2">Leaf</tissue>
    </source>
</reference>
<proteinExistence type="predicted"/>
<dbReference type="AlphaFoldDB" id="A0A834ZZ86"/>
<dbReference type="PANTHER" id="PTHR33358">
    <property type="entry name" value="F-BOX PROTEIN WITH A DOMAIN PROTEIN"/>
    <property type="match status" value="1"/>
</dbReference>
<dbReference type="EMBL" id="JABCRI010000001">
    <property type="protein sequence ID" value="KAF8414098.1"/>
    <property type="molecule type" value="Genomic_DNA"/>
</dbReference>
<evidence type="ECO:0000313" key="3">
    <source>
        <dbReference type="Proteomes" id="UP000655225"/>
    </source>
</evidence>